<dbReference type="SMART" id="SM00135">
    <property type="entry name" value="LY"/>
    <property type="match status" value="4"/>
</dbReference>
<dbReference type="Pfam" id="PF00058">
    <property type="entry name" value="Ldl_recept_b"/>
    <property type="match status" value="3"/>
</dbReference>
<dbReference type="FunFam" id="2.60.120.290:FF:000013">
    <property type="entry name" value="Membrane frizzled-related protein"/>
    <property type="match status" value="1"/>
</dbReference>
<dbReference type="SUPFAM" id="SSF49854">
    <property type="entry name" value="Spermadhesin, CUB domain"/>
    <property type="match status" value="1"/>
</dbReference>
<keyword evidence="4" id="KW-1015">Disulfide bond</keyword>
<accession>A0ABD0K8D0</accession>
<dbReference type="FunFam" id="2.120.10.30:FF:000241">
    <property type="entry name" value="Low-density lipoprotein receptor-related protein 6"/>
    <property type="match status" value="1"/>
</dbReference>
<dbReference type="InterPro" id="IPR011042">
    <property type="entry name" value="6-blade_b-propeller_TolB-like"/>
</dbReference>
<feature type="domain" description="CUB" evidence="9">
    <location>
        <begin position="19"/>
        <end position="131"/>
    </location>
</feature>
<feature type="repeat" description="LDL-receptor class B" evidence="7">
    <location>
        <begin position="222"/>
        <end position="264"/>
    </location>
</feature>
<name>A0ABD0K8D0_9CAEN</name>
<evidence type="ECO:0000256" key="7">
    <source>
        <dbReference type="PROSITE-ProRule" id="PRU00461"/>
    </source>
</evidence>
<reference evidence="10 11" key="1">
    <citation type="journal article" date="2023" name="Sci. Data">
        <title>Genome assembly of the Korean intertidal mud-creeper Batillaria attramentaria.</title>
        <authorList>
            <person name="Patra A.K."/>
            <person name="Ho P.T."/>
            <person name="Jun S."/>
            <person name="Lee S.J."/>
            <person name="Kim Y."/>
            <person name="Won Y.J."/>
        </authorList>
    </citation>
    <scope>NUCLEOTIDE SEQUENCE [LARGE SCALE GENOMIC DNA]</scope>
    <source>
        <strain evidence="10">Wonlab-2016</strain>
    </source>
</reference>
<feature type="chain" id="PRO_5044785735" description="CUB domain-containing protein" evidence="8">
    <location>
        <begin position="19"/>
        <end position="732"/>
    </location>
</feature>
<dbReference type="Pfam" id="PF00431">
    <property type="entry name" value="CUB"/>
    <property type="match status" value="1"/>
</dbReference>
<proteinExistence type="predicted"/>
<dbReference type="EMBL" id="JACVVK020000228">
    <property type="protein sequence ID" value="KAK7483335.1"/>
    <property type="molecule type" value="Genomic_DNA"/>
</dbReference>
<dbReference type="Proteomes" id="UP001519460">
    <property type="component" value="Unassembled WGS sequence"/>
</dbReference>
<dbReference type="InterPro" id="IPR050778">
    <property type="entry name" value="Cueball_EGF_LRP_Nidogen"/>
</dbReference>
<evidence type="ECO:0000259" key="9">
    <source>
        <dbReference type="PROSITE" id="PS01180"/>
    </source>
</evidence>
<dbReference type="InterPro" id="IPR000859">
    <property type="entry name" value="CUB_dom"/>
</dbReference>
<evidence type="ECO:0000256" key="2">
    <source>
        <dbReference type="ARBA" id="ARBA00022729"/>
    </source>
</evidence>
<comment type="caution">
    <text evidence="6">Lacks conserved residue(s) required for the propagation of feature annotation.</text>
</comment>
<feature type="repeat" description="LDL-receptor class B" evidence="7">
    <location>
        <begin position="178"/>
        <end position="221"/>
    </location>
</feature>
<dbReference type="Gene3D" id="2.120.10.30">
    <property type="entry name" value="TolB, C-terminal domain"/>
    <property type="match status" value="1"/>
</dbReference>
<keyword evidence="2 8" id="KW-0732">Signal</keyword>
<dbReference type="SMART" id="SM00042">
    <property type="entry name" value="CUB"/>
    <property type="match status" value="1"/>
</dbReference>
<evidence type="ECO:0000256" key="5">
    <source>
        <dbReference type="ARBA" id="ARBA00023180"/>
    </source>
</evidence>
<keyword evidence="5" id="KW-0325">Glycoprotein</keyword>
<dbReference type="PANTHER" id="PTHR46513:SF44">
    <property type="entry name" value="LDL RECEPTOR RELATED PROTEIN 4"/>
    <property type="match status" value="1"/>
</dbReference>
<evidence type="ECO:0000256" key="4">
    <source>
        <dbReference type="ARBA" id="ARBA00023157"/>
    </source>
</evidence>
<protein>
    <recommendedName>
        <fullName evidence="9">CUB domain-containing protein</fullName>
    </recommendedName>
</protein>
<dbReference type="SUPFAM" id="SSF48726">
    <property type="entry name" value="Immunoglobulin"/>
    <property type="match status" value="1"/>
</dbReference>
<dbReference type="InterPro" id="IPR000033">
    <property type="entry name" value="LDLR_classB_rpt"/>
</dbReference>
<keyword evidence="3" id="KW-0677">Repeat</keyword>
<dbReference type="PROSITE" id="PS01180">
    <property type="entry name" value="CUB"/>
    <property type="match status" value="1"/>
</dbReference>
<keyword evidence="11" id="KW-1185">Reference proteome</keyword>
<evidence type="ECO:0000313" key="10">
    <source>
        <dbReference type="EMBL" id="KAK7483335.1"/>
    </source>
</evidence>
<evidence type="ECO:0000256" key="3">
    <source>
        <dbReference type="ARBA" id="ARBA00022737"/>
    </source>
</evidence>
<evidence type="ECO:0000256" key="6">
    <source>
        <dbReference type="PROSITE-ProRule" id="PRU00059"/>
    </source>
</evidence>
<dbReference type="PANTHER" id="PTHR46513">
    <property type="entry name" value="VITELLOGENIN RECEPTOR-LIKE PROTEIN-RELATED-RELATED"/>
    <property type="match status" value="1"/>
</dbReference>
<evidence type="ECO:0000256" key="8">
    <source>
        <dbReference type="SAM" id="SignalP"/>
    </source>
</evidence>
<keyword evidence="1" id="KW-0245">EGF-like domain</keyword>
<dbReference type="Gene3D" id="2.60.120.290">
    <property type="entry name" value="Spermadhesin, CUB domain"/>
    <property type="match status" value="1"/>
</dbReference>
<dbReference type="CDD" id="cd00041">
    <property type="entry name" value="CUB"/>
    <property type="match status" value="1"/>
</dbReference>
<feature type="repeat" description="LDL-receptor class B" evidence="7">
    <location>
        <begin position="265"/>
        <end position="308"/>
    </location>
</feature>
<dbReference type="SUPFAM" id="SSF63825">
    <property type="entry name" value="YWTD domain"/>
    <property type="match status" value="1"/>
</dbReference>
<comment type="caution">
    <text evidence="10">The sequence shown here is derived from an EMBL/GenBank/DDBJ whole genome shotgun (WGS) entry which is preliminary data.</text>
</comment>
<dbReference type="PROSITE" id="PS51120">
    <property type="entry name" value="LDLRB"/>
    <property type="match status" value="3"/>
</dbReference>
<evidence type="ECO:0000256" key="1">
    <source>
        <dbReference type="ARBA" id="ARBA00022536"/>
    </source>
</evidence>
<dbReference type="InterPro" id="IPR035914">
    <property type="entry name" value="Sperma_CUB_dom_sf"/>
</dbReference>
<evidence type="ECO:0000313" key="11">
    <source>
        <dbReference type="Proteomes" id="UP001519460"/>
    </source>
</evidence>
<feature type="signal peptide" evidence="8">
    <location>
        <begin position="1"/>
        <end position="18"/>
    </location>
</feature>
<dbReference type="InterPro" id="IPR036179">
    <property type="entry name" value="Ig-like_dom_sf"/>
</dbReference>
<sequence>MLFVILALLSLFPVDVGACGGSFTASTGTLQSPGYPSNYANNLDCVWTITRPEGERITLTFETLDMQGGDGCPYDSLEIRDGDSKTSPLIVKVCNTTLPTPKRSFQNFMLIRFRSDASVTGTGFRASYTSGVLKDEFFLITSSSRLIFRMDLETTSNIVIPGLNLLNPIAVDYDPVEGRMYWTDVAYKHIASAFLNGSDQKVIKNLGSAAVTDGIAVDPLSRLVFYTDSGLDVIAMMTMSGSRHRTIIDTDLDQPRAIVLDTMNGVMFWTDWGTPSKIERANYDGTERKTLHQQFLILPNAIALDMENNRLFWVDAGTDWVEYSDLDGNGRAQLYSLPGHHFFGLTYYDNQLYVTDWTDAGLGTDGQSGKTMGSAGVRMNDIHLYVQDGPNACGSNNGGCSDLCVPSPGNVVKCLCPDAPTTCVEARPVTPEPTTTPNPGTPGISGPKPFDADGTKEMTLTCEPGSDRAVTRVTWSVKCQQQEGRTCVWRPQPPEDDGKVVTCSVVYSDGQSDVGSFTVELNYPPSAPPEIQGYQTGDALEVGSSVTMTCLVRDGKPLVTSVIFSCPGHQDAHDIRGNSEVQSILVIDSLVTEDNGTRCICTAEWKRPDMYLLSATRILSVSGERYQHPKPRKNQAEENPYCRLGQRTSYQGSANPAADLDDDVMKMEDSRPVSEVYAELDEVSEYSGGKQEYLEPARSTEGYLHAIYDPKQTDYSMKAEKDANNEWNITSA</sequence>
<gene>
    <name evidence="10" type="ORF">BaRGS_00025395</name>
</gene>
<organism evidence="10 11">
    <name type="scientific">Batillaria attramentaria</name>
    <dbReference type="NCBI Taxonomy" id="370345"/>
    <lineage>
        <taxon>Eukaryota</taxon>
        <taxon>Metazoa</taxon>
        <taxon>Spiralia</taxon>
        <taxon>Lophotrochozoa</taxon>
        <taxon>Mollusca</taxon>
        <taxon>Gastropoda</taxon>
        <taxon>Caenogastropoda</taxon>
        <taxon>Sorbeoconcha</taxon>
        <taxon>Cerithioidea</taxon>
        <taxon>Batillariidae</taxon>
        <taxon>Batillaria</taxon>
    </lineage>
</organism>
<dbReference type="AlphaFoldDB" id="A0ABD0K8D0"/>